<accession>A0A1G6UII4</accession>
<dbReference type="EMBL" id="FNAF01000003">
    <property type="protein sequence ID" value="SDD40536.1"/>
    <property type="molecule type" value="Genomic_DNA"/>
</dbReference>
<name>A0A1G6UII4_PEPNI</name>
<protein>
    <recommendedName>
        <fullName evidence="2">UPF0145 protein SAMN04489866_10353</fullName>
    </recommendedName>
</protein>
<dbReference type="HAMAP" id="MF_00338">
    <property type="entry name" value="UPF0145"/>
    <property type="match status" value="1"/>
</dbReference>
<evidence type="ECO:0000313" key="4">
    <source>
        <dbReference type="Proteomes" id="UP000198995"/>
    </source>
</evidence>
<organism evidence="3 4">
    <name type="scientific">Peptococcus niger</name>
    <dbReference type="NCBI Taxonomy" id="2741"/>
    <lineage>
        <taxon>Bacteria</taxon>
        <taxon>Bacillati</taxon>
        <taxon>Bacillota</taxon>
        <taxon>Clostridia</taxon>
        <taxon>Eubacteriales</taxon>
        <taxon>Peptococcaceae</taxon>
        <taxon>Peptococcus</taxon>
    </lineage>
</organism>
<dbReference type="PANTHER" id="PTHR34068">
    <property type="entry name" value="UPF0145 PROTEIN YBJQ"/>
    <property type="match status" value="1"/>
</dbReference>
<dbReference type="SUPFAM" id="SSF117782">
    <property type="entry name" value="YbjQ-like"/>
    <property type="match status" value="1"/>
</dbReference>
<dbReference type="AlphaFoldDB" id="A0A1G6UII4"/>
<dbReference type="Pfam" id="PF01906">
    <property type="entry name" value="YbjQ_1"/>
    <property type="match status" value="1"/>
</dbReference>
<evidence type="ECO:0000256" key="2">
    <source>
        <dbReference type="HAMAP-Rule" id="MF_00338"/>
    </source>
</evidence>
<dbReference type="InterPro" id="IPR002765">
    <property type="entry name" value="UPF0145_YbjQ-like"/>
</dbReference>
<keyword evidence="4" id="KW-1185">Reference proteome</keyword>
<evidence type="ECO:0000256" key="1">
    <source>
        <dbReference type="ARBA" id="ARBA00010751"/>
    </source>
</evidence>
<comment type="similarity">
    <text evidence="1 2">Belongs to the UPF0145 family.</text>
</comment>
<sequence>MLILTTPLPNGLDSDVAEVLGPVIGEAVVGMHLGKDITAGLRDIFGGRSASYEQELNAAYQDVIQEVEQRAEAMGADAVIGLDFSLTTMGTGSMLAVGACGTAVTLRKKEG</sequence>
<dbReference type="STRING" id="2741.SAMN04489866_10353"/>
<gene>
    <name evidence="3" type="ORF">SAMN04489866_10353</name>
</gene>
<dbReference type="InterPro" id="IPR035439">
    <property type="entry name" value="UPF0145_dom_sf"/>
</dbReference>
<proteinExistence type="inferred from homology"/>
<dbReference type="RefSeq" id="WP_091791324.1">
    <property type="nucleotide sequence ID" value="NZ_FNAF01000003.1"/>
</dbReference>
<dbReference type="PANTHER" id="PTHR34068:SF1">
    <property type="entry name" value="UPF0145 PROTEIN YBJQ"/>
    <property type="match status" value="1"/>
</dbReference>
<dbReference type="Gene3D" id="3.30.110.70">
    <property type="entry name" value="Hypothetical protein apc22750. Chain B"/>
    <property type="match status" value="1"/>
</dbReference>
<reference evidence="3 4" key="1">
    <citation type="submission" date="2016-10" db="EMBL/GenBank/DDBJ databases">
        <authorList>
            <person name="de Groot N.N."/>
        </authorList>
    </citation>
    <scope>NUCLEOTIDE SEQUENCE [LARGE SCALE GENOMIC DNA]</scope>
    <source>
        <strain evidence="3 4">DSM 20475</strain>
    </source>
</reference>
<dbReference type="Proteomes" id="UP000198995">
    <property type="component" value="Unassembled WGS sequence"/>
</dbReference>
<evidence type="ECO:0000313" key="3">
    <source>
        <dbReference type="EMBL" id="SDD40536.1"/>
    </source>
</evidence>
<dbReference type="OrthoDB" id="9796448at2"/>